<gene>
    <name evidence="2" type="ORF">HNP60_001344</name>
</gene>
<comment type="caution">
    <text evidence="2">The sequence shown here is derived from an EMBL/GenBank/DDBJ whole genome shotgun (WGS) entry which is preliminary data.</text>
</comment>
<evidence type="ECO:0000313" key="3">
    <source>
        <dbReference type="Proteomes" id="UP001138540"/>
    </source>
</evidence>
<name>A0ABR6NDL5_9SPHN</name>
<dbReference type="Proteomes" id="UP001138540">
    <property type="component" value="Unassembled WGS sequence"/>
</dbReference>
<dbReference type="RefSeq" id="WP_184151673.1">
    <property type="nucleotide sequence ID" value="NZ_JACHKA010000001.1"/>
</dbReference>
<sequence length="59" mass="6415">MNDVIPDSIRDPAALNIAGPAGLKKRRSGIPEQVRDDERKWPKNSLLVPSKSGELVHAA</sequence>
<keyword evidence="3" id="KW-1185">Reference proteome</keyword>
<dbReference type="EMBL" id="JACHKA010000001">
    <property type="protein sequence ID" value="MBB5985370.1"/>
    <property type="molecule type" value="Genomic_DNA"/>
</dbReference>
<reference evidence="2 3" key="1">
    <citation type="submission" date="2020-08" db="EMBL/GenBank/DDBJ databases">
        <title>Exploring microbial biodiversity for novel pathways involved in the catabolism of aromatic compounds derived from lignin.</title>
        <authorList>
            <person name="Elkins J."/>
        </authorList>
    </citation>
    <scope>NUCLEOTIDE SEQUENCE [LARGE SCALE GENOMIC DNA]</scope>
    <source>
        <strain evidence="2 3">B1D3A</strain>
    </source>
</reference>
<accession>A0ABR6NDL5</accession>
<evidence type="ECO:0000256" key="1">
    <source>
        <dbReference type="SAM" id="MobiDB-lite"/>
    </source>
</evidence>
<feature type="region of interest" description="Disordered" evidence="1">
    <location>
        <begin position="16"/>
        <end position="59"/>
    </location>
</feature>
<organism evidence="2 3">
    <name type="scientific">Sphingobium lignivorans</name>
    <dbReference type="NCBI Taxonomy" id="2735886"/>
    <lineage>
        <taxon>Bacteria</taxon>
        <taxon>Pseudomonadati</taxon>
        <taxon>Pseudomonadota</taxon>
        <taxon>Alphaproteobacteria</taxon>
        <taxon>Sphingomonadales</taxon>
        <taxon>Sphingomonadaceae</taxon>
        <taxon>Sphingobium</taxon>
    </lineage>
</organism>
<protein>
    <submittedName>
        <fullName evidence="2">Uncharacterized protein</fullName>
    </submittedName>
</protein>
<evidence type="ECO:0000313" key="2">
    <source>
        <dbReference type="EMBL" id="MBB5985370.1"/>
    </source>
</evidence>
<proteinExistence type="predicted"/>